<evidence type="ECO:0000313" key="1">
    <source>
        <dbReference type="EMBL" id="KAH6926214.1"/>
    </source>
</evidence>
<accession>A0ACB7S0B3</accession>
<proteinExistence type="predicted"/>
<organism evidence="1 2">
    <name type="scientific">Hyalomma asiaticum</name>
    <name type="common">Tick</name>
    <dbReference type="NCBI Taxonomy" id="266040"/>
    <lineage>
        <taxon>Eukaryota</taxon>
        <taxon>Metazoa</taxon>
        <taxon>Ecdysozoa</taxon>
        <taxon>Arthropoda</taxon>
        <taxon>Chelicerata</taxon>
        <taxon>Arachnida</taxon>
        <taxon>Acari</taxon>
        <taxon>Parasitiformes</taxon>
        <taxon>Ixodida</taxon>
        <taxon>Ixodoidea</taxon>
        <taxon>Ixodidae</taxon>
        <taxon>Hyalomminae</taxon>
        <taxon>Hyalomma</taxon>
    </lineage>
</organism>
<sequence>MLLKISVPEEQCQQSACQGSWTDVEKGYVYPSSGRANGQLFFCITFPLATVETISYHLQLQEAKVYQSRYLPWTSVFPQFSSLLKKKYMKKAKNVRVDVLHTRKGISVLAIAKSPRWLNDVYTKELSRLINDSMTVQTWRKGAGGVQNQHCSALYSVTDVEDVGVQTQRGVLAFSSREDHSKWSVARSKAVFCFSSLNRMMSQWKRGGEITCISDMALANLFRKSISKRNKCRAER</sequence>
<reference evidence="1" key="1">
    <citation type="submission" date="2020-05" db="EMBL/GenBank/DDBJ databases">
        <title>Large-scale comparative analyses of tick genomes elucidate their genetic diversity and vector capacities.</title>
        <authorList>
            <person name="Jia N."/>
            <person name="Wang J."/>
            <person name="Shi W."/>
            <person name="Du L."/>
            <person name="Sun Y."/>
            <person name="Zhan W."/>
            <person name="Jiang J."/>
            <person name="Wang Q."/>
            <person name="Zhang B."/>
            <person name="Ji P."/>
            <person name="Sakyi L.B."/>
            <person name="Cui X."/>
            <person name="Yuan T."/>
            <person name="Jiang B."/>
            <person name="Yang W."/>
            <person name="Lam T.T.-Y."/>
            <person name="Chang Q."/>
            <person name="Ding S."/>
            <person name="Wang X."/>
            <person name="Zhu J."/>
            <person name="Ruan X."/>
            <person name="Zhao L."/>
            <person name="Wei J."/>
            <person name="Que T."/>
            <person name="Du C."/>
            <person name="Cheng J."/>
            <person name="Dai P."/>
            <person name="Han X."/>
            <person name="Huang E."/>
            <person name="Gao Y."/>
            <person name="Liu J."/>
            <person name="Shao H."/>
            <person name="Ye R."/>
            <person name="Li L."/>
            <person name="Wei W."/>
            <person name="Wang X."/>
            <person name="Wang C."/>
            <person name="Yang T."/>
            <person name="Huo Q."/>
            <person name="Li W."/>
            <person name="Guo W."/>
            <person name="Chen H."/>
            <person name="Zhou L."/>
            <person name="Ni X."/>
            <person name="Tian J."/>
            <person name="Zhou Y."/>
            <person name="Sheng Y."/>
            <person name="Liu T."/>
            <person name="Pan Y."/>
            <person name="Xia L."/>
            <person name="Li J."/>
            <person name="Zhao F."/>
            <person name="Cao W."/>
        </authorList>
    </citation>
    <scope>NUCLEOTIDE SEQUENCE</scope>
    <source>
        <strain evidence="1">Hyas-2018</strain>
    </source>
</reference>
<name>A0ACB7S0B3_HYAAI</name>
<gene>
    <name evidence="1" type="ORF">HPB50_015852</name>
</gene>
<protein>
    <submittedName>
        <fullName evidence="1">Uncharacterized protein</fullName>
    </submittedName>
</protein>
<dbReference type="EMBL" id="CM023487">
    <property type="protein sequence ID" value="KAH6926214.1"/>
    <property type="molecule type" value="Genomic_DNA"/>
</dbReference>
<evidence type="ECO:0000313" key="2">
    <source>
        <dbReference type="Proteomes" id="UP000821845"/>
    </source>
</evidence>
<keyword evidence="2" id="KW-1185">Reference proteome</keyword>
<comment type="caution">
    <text evidence="1">The sequence shown here is derived from an EMBL/GenBank/DDBJ whole genome shotgun (WGS) entry which is preliminary data.</text>
</comment>
<dbReference type="Proteomes" id="UP000821845">
    <property type="component" value="Chromosome 7"/>
</dbReference>